<evidence type="ECO:0000313" key="4">
    <source>
        <dbReference type="Proteomes" id="UP001595420"/>
    </source>
</evidence>
<proteinExistence type="inferred from homology"/>
<dbReference type="Pfam" id="PF00078">
    <property type="entry name" value="RVT_1"/>
    <property type="match status" value="1"/>
</dbReference>
<keyword evidence="3" id="KW-0695">RNA-directed DNA polymerase</keyword>
<comment type="caution">
    <text evidence="3">The sequence shown here is derived from an EMBL/GenBank/DDBJ whole genome shotgun (WGS) entry which is preliminary data.</text>
</comment>
<dbReference type="RefSeq" id="WP_216837599.1">
    <property type="nucleotide sequence ID" value="NZ_JAFNJS010000004.1"/>
</dbReference>
<dbReference type="PANTHER" id="PTHR34047">
    <property type="entry name" value="NUCLEAR INTRON MATURASE 1, MITOCHONDRIAL-RELATED"/>
    <property type="match status" value="1"/>
</dbReference>
<evidence type="ECO:0000259" key="2">
    <source>
        <dbReference type="PROSITE" id="PS50878"/>
    </source>
</evidence>
<name>A0ABV7BVC7_9PROT</name>
<gene>
    <name evidence="3" type="ORF">ACFOD3_16695</name>
</gene>
<accession>A0ABV7BVC7</accession>
<organism evidence="3 4">
    <name type="scientific">Falsiroseomonas tokyonensis</name>
    <dbReference type="NCBI Taxonomy" id="430521"/>
    <lineage>
        <taxon>Bacteria</taxon>
        <taxon>Pseudomonadati</taxon>
        <taxon>Pseudomonadota</taxon>
        <taxon>Alphaproteobacteria</taxon>
        <taxon>Acetobacterales</taxon>
        <taxon>Roseomonadaceae</taxon>
        <taxon>Falsiroseomonas</taxon>
    </lineage>
</organism>
<dbReference type="PROSITE" id="PS50878">
    <property type="entry name" value="RT_POL"/>
    <property type="match status" value="1"/>
</dbReference>
<protein>
    <submittedName>
        <fullName evidence="3">RNA-directed DNA polymerase</fullName>
    </submittedName>
</protein>
<dbReference type="EMBL" id="JBHRSB010000004">
    <property type="protein sequence ID" value="MFC3001547.1"/>
    <property type="molecule type" value="Genomic_DNA"/>
</dbReference>
<evidence type="ECO:0000256" key="1">
    <source>
        <dbReference type="ARBA" id="ARBA00034120"/>
    </source>
</evidence>
<sequence length="513" mass="58771">MKLKKASLEWAIKHIISEGDTDLLPLPFEFNVINEYSARAVKSLSNVDINAHNWSSPRRFLIPKRELSFRAVLQLEPFDAILFAALIYEIGRSLERRRRPVRENSVFSNRFSPSKGGRMYALDNGWEEFWKRSLELASKGKHVLVTDISDFYNQIYHHTIENQIDEAVKNKEHLHAIKNFLSRCTDGVSRGVPVGPHGTHILAEMALIPLDNFMLGQGYQFCRYADDLHVFADSHREAQKALYSIVGYLDNTQKIQLNRQKTAIIESTTFARVARSKSESDPINDAERDLVAAVRSLSSSPYRRISPAKIKTAEMEFFSKPKIEGILKSYISEKDIDYIRLRWVIRRLAQAGMPGGVDFIMRNFEIFIPALAEVANYFESCAGKYDGEWREVGAQFLRLAEDDLVASNEYLRALFINLFGRIKKLNHVNELTKLFQEERSPSVRREIVTAAARAKAADWFRIVKGEYLNADPWLRRAIIHGGVALPKDERTAWLKGVKRKATDLEQLLVLAIE</sequence>
<comment type="similarity">
    <text evidence="1">Belongs to the bacterial reverse transcriptase family.</text>
</comment>
<evidence type="ECO:0000313" key="3">
    <source>
        <dbReference type="EMBL" id="MFC3001547.1"/>
    </source>
</evidence>
<keyword evidence="3" id="KW-0548">Nucleotidyltransferase</keyword>
<reference evidence="4" key="1">
    <citation type="journal article" date="2019" name="Int. J. Syst. Evol. Microbiol.">
        <title>The Global Catalogue of Microorganisms (GCM) 10K type strain sequencing project: providing services to taxonomists for standard genome sequencing and annotation.</title>
        <authorList>
            <consortium name="The Broad Institute Genomics Platform"/>
            <consortium name="The Broad Institute Genome Sequencing Center for Infectious Disease"/>
            <person name="Wu L."/>
            <person name="Ma J."/>
        </authorList>
    </citation>
    <scope>NUCLEOTIDE SEQUENCE [LARGE SCALE GENOMIC DNA]</scope>
    <source>
        <strain evidence="4">CGMCC 1.16855</strain>
    </source>
</reference>
<feature type="domain" description="Reverse transcriptase" evidence="2">
    <location>
        <begin position="43"/>
        <end position="275"/>
    </location>
</feature>
<keyword evidence="3" id="KW-0808">Transferase</keyword>
<dbReference type="PANTHER" id="PTHR34047:SF8">
    <property type="entry name" value="PROTEIN YKFC"/>
    <property type="match status" value="1"/>
</dbReference>
<dbReference type="InterPro" id="IPR000477">
    <property type="entry name" value="RT_dom"/>
</dbReference>
<keyword evidence="4" id="KW-1185">Reference proteome</keyword>
<dbReference type="Proteomes" id="UP001595420">
    <property type="component" value="Unassembled WGS sequence"/>
</dbReference>
<dbReference type="InterPro" id="IPR051083">
    <property type="entry name" value="GrpII_Intron_Splice-Mob/Def"/>
</dbReference>
<dbReference type="GO" id="GO:0003964">
    <property type="term" value="F:RNA-directed DNA polymerase activity"/>
    <property type="evidence" value="ECO:0007669"/>
    <property type="project" value="UniProtKB-KW"/>
</dbReference>
<dbReference type="CDD" id="cd01646">
    <property type="entry name" value="RT_Bac_retron_I"/>
    <property type="match status" value="1"/>
</dbReference>